<dbReference type="InterPro" id="IPR032687">
    <property type="entry name" value="AraC-type_N"/>
</dbReference>
<evidence type="ECO:0000256" key="1">
    <source>
        <dbReference type="ARBA" id="ARBA00023015"/>
    </source>
</evidence>
<gene>
    <name evidence="5" type="ORF">H4O21_13145</name>
</gene>
<dbReference type="InterPro" id="IPR009057">
    <property type="entry name" value="Homeodomain-like_sf"/>
</dbReference>
<dbReference type="PROSITE" id="PS01124">
    <property type="entry name" value="HTH_ARAC_FAMILY_2"/>
    <property type="match status" value="1"/>
</dbReference>
<organism evidence="5 6">
    <name type="scientific">Oceanospirillum sediminis</name>
    <dbReference type="NCBI Taxonomy" id="2760088"/>
    <lineage>
        <taxon>Bacteria</taxon>
        <taxon>Pseudomonadati</taxon>
        <taxon>Pseudomonadota</taxon>
        <taxon>Gammaproteobacteria</taxon>
        <taxon>Oceanospirillales</taxon>
        <taxon>Oceanospirillaceae</taxon>
        <taxon>Oceanospirillum</taxon>
    </lineage>
</organism>
<name>A0A839ITW5_9GAMM</name>
<protein>
    <submittedName>
        <fullName evidence="5">AraC family transcriptional regulator</fullName>
    </submittedName>
</protein>
<dbReference type="AlphaFoldDB" id="A0A839ITW5"/>
<dbReference type="PRINTS" id="PR00032">
    <property type="entry name" value="HTHARAC"/>
</dbReference>
<proteinExistence type="predicted"/>
<keyword evidence="3" id="KW-0804">Transcription</keyword>
<keyword evidence="6" id="KW-1185">Reference proteome</keyword>
<dbReference type="Pfam" id="PF12833">
    <property type="entry name" value="HTH_18"/>
    <property type="match status" value="1"/>
</dbReference>
<evidence type="ECO:0000256" key="2">
    <source>
        <dbReference type="ARBA" id="ARBA00023125"/>
    </source>
</evidence>
<dbReference type="EMBL" id="JACJFM010000016">
    <property type="protein sequence ID" value="MBB1487556.1"/>
    <property type="molecule type" value="Genomic_DNA"/>
</dbReference>
<dbReference type="InterPro" id="IPR018060">
    <property type="entry name" value="HTH_AraC"/>
</dbReference>
<dbReference type="SUPFAM" id="SSF46689">
    <property type="entry name" value="Homeodomain-like"/>
    <property type="match status" value="1"/>
</dbReference>
<dbReference type="GO" id="GO:0003700">
    <property type="term" value="F:DNA-binding transcription factor activity"/>
    <property type="evidence" value="ECO:0007669"/>
    <property type="project" value="InterPro"/>
</dbReference>
<keyword evidence="2" id="KW-0238">DNA-binding</keyword>
<feature type="domain" description="HTH araC/xylS-type" evidence="4">
    <location>
        <begin position="237"/>
        <end position="335"/>
    </location>
</feature>
<dbReference type="GO" id="GO:0000976">
    <property type="term" value="F:transcription cis-regulatory region binding"/>
    <property type="evidence" value="ECO:0007669"/>
    <property type="project" value="TreeGrafter"/>
</dbReference>
<dbReference type="PANTHER" id="PTHR47894">
    <property type="entry name" value="HTH-TYPE TRANSCRIPTIONAL REGULATOR GADX"/>
    <property type="match status" value="1"/>
</dbReference>
<dbReference type="PANTHER" id="PTHR47894:SF1">
    <property type="entry name" value="HTH-TYPE TRANSCRIPTIONAL REGULATOR VQSM"/>
    <property type="match status" value="1"/>
</dbReference>
<keyword evidence="1" id="KW-0805">Transcription regulation</keyword>
<evidence type="ECO:0000313" key="5">
    <source>
        <dbReference type="EMBL" id="MBB1487556.1"/>
    </source>
</evidence>
<evidence type="ECO:0000256" key="3">
    <source>
        <dbReference type="ARBA" id="ARBA00023163"/>
    </source>
</evidence>
<dbReference type="Pfam" id="PF12625">
    <property type="entry name" value="Arabinose_bd"/>
    <property type="match status" value="1"/>
</dbReference>
<reference evidence="5 6" key="1">
    <citation type="submission" date="2020-08" db="EMBL/GenBank/DDBJ databases">
        <title>Oceanospirillum sp. nov. isolated from marine sediment.</title>
        <authorList>
            <person name="Ji X."/>
        </authorList>
    </citation>
    <scope>NUCLEOTIDE SEQUENCE [LARGE SCALE GENOMIC DNA]</scope>
    <source>
        <strain evidence="5 6">D5</strain>
    </source>
</reference>
<comment type="caution">
    <text evidence="5">The sequence shown here is derived from an EMBL/GenBank/DDBJ whole genome shotgun (WGS) entry which is preliminary data.</text>
</comment>
<sequence>MMRTATTLCGWVIAISRALEEYDVKSEPLFEQAGIDLETARDPNSRFEVTRTSRLFQLAQEASGDPAFGLMVGRMMRPTSWHALGFSIWAGNNIREGLYRVVKYSKVFTNCAYGGCEEFEDRIRIWGKAYPTYEPILSDAQYEAFIATVVLTCRHIFPGRFRPLRIGLPRKMPLMDMGSFDRMFKCPIEFDQDTVWLEIDSQIADTPLPTANSELAQKNDQICAEYIARFDRTDIVNQVYYRLLEVLPEGEPDMETMAQTMNLSTRTLQRKLKERGSSYKQLLDNVRKELALLYIRQSHVPIAEISYRLGFSHVSNFSRAFKRWTGKAPAECRNQLEQGQGEQEVIQDLTHDLSRNLTAAP</sequence>
<dbReference type="GO" id="GO:0005829">
    <property type="term" value="C:cytosol"/>
    <property type="evidence" value="ECO:0007669"/>
    <property type="project" value="TreeGrafter"/>
</dbReference>
<dbReference type="Gene3D" id="1.10.10.60">
    <property type="entry name" value="Homeodomain-like"/>
    <property type="match status" value="1"/>
</dbReference>
<dbReference type="RefSeq" id="WP_182809335.1">
    <property type="nucleotide sequence ID" value="NZ_JACJFM010000016.1"/>
</dbReference>
<dbReference type="InterPro" id="IPR020449">
    <property type="entry name" value="Tscrpt_reg_AraC-type_HTH"/>
</dbReference>
<dbReference type="SMART" id="SM00342">
    <property type="entry name" value="HTH_ARAC"/>
    <property type="match status" value="1"/>
</dbReference>
<dbReference type="Proteomes" id="UP000565262">
    <property type="component" value="Unassembled WGS sequence"/>
</dbReference>
<evidence type="ECO:0000259" key="4">
    <source>
        <dbReference type="PROSITE" id="PS01124"/>
    </source>
</evidence>
<evidence type="ECO:0000313" key="6">
    <source>
        <dbReference type="Proteomes" id="UP000565262"/>
    </source>
</evidence>
<accession>A0A839ITW5</accession>